<dbReference type="RefSeq" id="WP_043389805.1">
    <property type="nucleotide sequence ID" value="NZ_JPMI01000017.1"/>
</dbReference>
<proteinExistence type="predicted"/>
<accession>A0A084T0Y1</accession>
<reference evidence="1 2" key="1">
    <citation type="submission" date="2014-07" db="EMBL/GenBank/DDBJ databases">
        <title>Draft Genome Sequence of Gephyronic Acid Producer, Cystobacter violaceus Strain Cb vi76.</title>
        <authorList>
            <person name="Stevens D.C."/>
            <person name="Young J."/>
            <person name="Carmichael R."/>
            <person name="Tan J."/>
            <person name="Taylor R.E."/>
        </authorList>
    </citation>
    <scope>NUCLEOTIDE SEQUENCE [LARGE SCALE GENOMIC DNA]</scope>
    <source>
        <strain evidence="1 2">Cb vi76</strain>
    </source>
</reference>
<sequence>MEEEFSLVGMTEDMGINSVLFGFIGLCQMAFPQRLRACFLLGSHATGDGVADSDLDLLLVFKDRFQEGEGERHEHFRRSVGMMARFPLDVSAMDEARLMAEGTVNLKRASLLLAGEDIRERIPLMPLEQWLRFCMHRPYMFMERARARAEGEPLRYPLAHPDPRGELYGYDHSAVLDAQGMPHRGFKELVTLASRLAAAEVALAGKHVFSKRDAIEAHRLHVNNERTLLFEQIHECRKRWGYRVPDAPEDQANLRSLCARILDAENHFLGLYKDYLLAELQRGEVRDRVLAARRLGEILYPGSEVPAALTPLQEAPEPELREAARESLRLIERYSAHQNSPAA</sequence>
<dbReference type="CDD" id="cd05403">
    <property type="entry name" value="NT_KNTase_like"/>
    <property type="match status" value="1"/>
</dbReference>
<dbReference type="InterPro" id="IPR043519">
    <property type="entry name" value="NT_sf"/>
</dbReference>
<evidence type="ECO:0000313" key="1">
    <source>
        <dbReference type="EMBL" id="KFA94366.1"/>
    </source>
</evidence>
<comment type="caution">
    <text evidence="1">The sequence shown here is derived from an EMBL/GenBank/DDBJ whole genome shotgun (WGS) entry which is preliminary data.</text>
</comment>
<evidence type="ECO:0008006" key="3">
    <source>
        <dbReference type="Google" id="ProtNLM"/>
    </source>
</evidence>
<dbReference type="SUPFAM" id="SSF81301">
    <property type="entry name" value="Nucleotidyltransferase"/>
    <property type="match status" value="1"/>
</dbReference>
<evidence type="ECO:0000313" key="2">
    <source>
        <dbReference type="Proteomes" id="UP000028547"/>
    </source>
</evidence>
<name>A0A084T0Y1_9BACT</name>
<dbReference type="Gene3D" id="3.30.460.10">
    <property type="entry name" value="Beta Polymerase, domain 2"/>
    <property type="match status" value="1"/>
</dbReference>
<protein>
    <recommendedName>
        <fullName evidence="3">Polymerase nucleotidyl transferase domain-containing protein</fullName>
    </recommendedName>
</protein>
<dbReference type="EMBL" id="JPMI01000017">
    <property type="protein sequence ID" value="KFA94366.1"/>
    <property type="molecule type" value="Genomic_DNA"/>
</dbReference>
<dbReference type="AlphaFoldDB" id="A0A084T0Y1"/>
<gene>
    <name evidence="1" type="ORF">Q664_03485</name>
</gene>
<dbReference type="Proteomes" id="UP000028547">
    <property type="component" value="Unassembled WGS sequence"/>
</dbReference>
<organism evidence="1 2">
    <name type="scientific">Archangium violaceum Cb vi76</name>
    <dbReference type="NCBI Taxonomy" id="1406225"/>
    <lineage>
        <taxon>Bacteria</taxon>
        <taxon>Pseudomonadati</taxon>
        <taxon>Myxococcota</taxon>
        <taxon>Myxococcia</taxon>
        <taxon>Myxococcales</taxon>
        <taxon>Cystobacterineae</taxon>
        <taxon>Archangiaceae</taxon>
        <taxon>Archangium</taxon>
    </lineage>
</organism>